<dbReference type="FunFam" id="3.40.1390.30:FF:000001">
    <property type="entry name" value="GTP cyclohydrolase 1 type 2"/>
    <property type="match status" value="1"/>
</dbReference>
<dbReference type="EMBL" id="NIBG01000010">
    <property type="protein sequence ID" value="PAB58909.1"/>
    <property type="molecule type" value="Genomic_DNA"/>
</dbReference>
<reference evidence="6 7" key="1">
    <citation type="submission" date="2017-06" db="EMBL/GenBank/DDBJ databases">
        <title>Draft genome sequence of anaerobic fermentative bacterium Anaeromicrobium sediminis DY2726D isolated from West Pacific Ocean sediments.</title>
        <authorList>
            <person name="Zeng X."/>
        </authorList>
    </citation>
    <scope>NUCLEOTIDE SEQUENCE [LARGE SCALE GENOMIC DNA]</scope>
    <source>
        <strain evidence="6 7">DY2726D</strain>
    </source>
</reference>
<dbReference type="SUPFAM" id="SSF102705">
    <property type="entry name" value="NIF3 (NGG1p interacting factor 3)-like"/>
    <property type="match status" value="1"/>
</dbReference>
<dbReference type="InterPro" id="IPR017221">
    <property type="entry name" value="DUF34/NIF3_bac"/>
</dbReference>
<dbReference type="Gene3D" id="3.40.1390.30">
    <property type="entry name" value="NIF3 (NGG1p interacting factor 3)-like"/>
    <property type="match status" value="2"/>
</dbReference>
<evidence type="ECO:0000313" key="6">
    <source>
        <dbReference type="EMBL" id="PAB58909.1"/>
    </source>
</evidence>
<feature type="binding site" evidence="5">
    <location>
        <position position="105"/>
    </location>
    <ligand>
        <name>a divalent metal cation</name>
        <dbReference type="ChEBI" id="CHEBI:60240"/>
        <label>1</label>
    </ligand>
</feature>
<evidence type="ECO:0000256" key="3">
    <source>
        <dbReference type="ARBA" id="ARBA00022723"/>
    </source>
</evidence>
<dbReference type="GO" id="GO:0046872">
    <property type="term" value="F:metal ion binding"/>
    <property type="evidence" value="ECO:0007669"/>
    <property type="project" value="UniProtKB-UniRule"/>
</dbReference>
<evidence type="ECO:0000313" key="7">
    <source>
        <dbReference type="Proteomes" id="UP000216024"/>
    </source>
</evidence>
<dbReference type="Gene3D" id="3.30.70.120">
    <property type="match status" value="1"/>
</dbReference>
<protein>
    <recommendedName>
        <fullName evidence="2 4">GTP cyclohydrolase 1 type 2 homolog</fullName>
    </recommendedName>
</protein>
<dbReference type="NCBIfam" id="TIGR00486">
    <property type="entry name" value="YbgI_SA1388"/>
    <property type="match status" value="1"/>
</dbReference>
<organism evidence="6 7">
    <name type="scientific">Anaeromicrobium sediminis</name>
    <dbReference type="NCBI Taxonomy" id="1478221"/>
    <lineage>
        <taxon>Bacteria</taxon>
        <taxon>Bacillati</taxon>
        <taxon>Bacillota</taxon>
        <taxon>Clostridia</taxon>
        <taxon>Peptostreptococcales</taxon>
        <taxon>Thermotaleaceae</taxon>
        <taxon>Anaeromicrobium</taxon>
    </lineage>
</organism>
<evidence type="ECO:0000256" key="1">
    <source>
        <dbReference type="ARBA" id="ARBA00006964"/>
    </source>
</evidence>
<gene>
    <name evidence="6" type="ORF">CCE28_12045</name>
</gene>
<dbReference type="GO" id="GO:0005737">
    <property type="term" value="C:cytoplasm"/>
    <property type="evidence" value="ECO:0007669"/>
    <property type="project" value="TreeGrafter"/>
</dbReference>
<dbReference type="Pfam" id="PF01784">
    <property type="entry name" value="DUF34_NIF3"/>
    <property type="match status" value="1"/>
</dbReference>
<evidence type="ECO:0000256" key="4">
    <source>
        <dbReference type="PIRNR" id="PIRNR037489"/>
    </source>
</evidence>
<comment type="similarity">
    <text evidence="1 4">Belongs to the GTP cyclohydrolase I type 2/NIF3 family.</text>
</comment>
<dbReference type="InterPro" id="IPR036069">
    <property type="entry name" value="DUF34/NIF3_sf"/>
</dbReference>
<dbReference type="RefSeq" id="WP_095133975.1">
    <property type="nucleotide sequence ID" value="NZ_NIBG01000010.1"/>
</dbReference>
<dbReference type="Proteomes" id="UP000216024">
    <property type="component" value="Unassembled WGS sequence"/>
</dbReference>
<dbReference type="PANTHER" id="PTHR13799">
    <property type="entry name" value="NGG1 INTERACTING FACTOR 3"/>
    <property type="match status" value="1"/>
</dbReference>
<proteinExistence type="inferred from homology"/>
<evidence type="ECO:0000256" key="5">
    <source>
        <dbReference type="PIRSR" id="PIRSR602678-1"/>
    </source>
</evidence>
<keyword evidence="3 4" id="KW-0479">Metal-binding</keyword>
<comment type="caution">
    <text evidence="6">The sequence shown here is derived from an EMBL/GenBank/DDBJ whole genome shotgun (WGS) entry which is preliminary data.</text>
</comment>
<feature type="binding site" evidence="5">
    <location>
        <position position="330"/>
    </location>
    <ligand>
        <name>a divalent metal cation</name>
        <dbReference type="ChEBI" id="CHEBI:60240"/>
        <label>1</label>
    </ligand>
</feature>
<keyword evidence="7" id="KW-1185">Reference proteome</keyword>
<accession>A0A267MH62</accession>
<dbReference type="PANTHER" id="PTHR13799:SF14">
    <property type="entry name" value="GTP CYCLOHYDROLASE 1 TYPE 2 HOMOLOG"/>
    <property type="match status" value="1"/>
</dbReference>
<dbReference type="FunFam" id="3.30.70.120:FF:000006">
    <property type="entry name" value="GTP cyclohydrolase 1 type 2 homolog"/>
    <property type="match status" value="1"/>
</dbReference>
<sequence length="368" mass="41039">MPRKLKSLIRSIERIAPKKLAEKWDNVGLLVGDINSDINTILVALEVTSEVINEAIENRVDMIITHHPLIFDKLKTVVNDNPIGSMIHKLIRNNISVYAMHTNLDVAYGGTNDLLGDLVGLENKKVLVPTMKEEYYKIIVYVPTSHKDEVMDSICRAGAGHIGEYSHCTFQSIGEGTFKPTKEAKPFIGDADRLEYVEETKLETIVSKNDLNKVINKMIESHPYEEVAYDIFKLENNILKYGLGRSGTIKEATLEEVCKNIKDKLGLISLKVVGNMDRKIKKVALCTGSGASFISNAHALGCDLYITGDVKYHDAQNAKELGICVIDAGHFETENIMCDLMAEYLTKELNNDVKVLVSKLNINPFKTV</sequence>
<feature type="binding site" evidence="5">
    <location>
        <position position="66"/>
    </location>
    <ligand>
        <name>a divalent metal cation</name>
        <dbReference type="ChEBI" id="CHEBI:60240"/>
        <label>1</label>
    </ligand>
</feature>
<dbReference type="AlphaFoldDB" id="A0A267MH62"/>
<name>A0A267MH62_9FIRM</name>
<dbReference type="OrthoDB" id="9792792at2"/>
<feature type="binding site" evidence="5">
    <location>
        <position position="334"/>
    </location>
    <ligand>
        <name>a divalent metal cation</name>
        <dbReference type="ChEBI" id="CHEBI:60240"/>
        <label>1</label>
    </ligand>
</feature>
<feature type="binding site" evidence="5">
    <location>
        <position position="67"/>
    </location>
    <ligand>
        <name>a divalent metal cation</name>
        <dbReference type="ChEBI" id="CHEBI:60240"/>
        <label>1</label>
    </ligand>
</feature>
<dbReference type="InterPro" id="IPR015867">
    <property type="entry name" value="N-reg_PII/ATP_PRibTrfase_C"/>
</dbReference>
<dbReference type="PIRSF" id="PIRSF037489">
    <property type="entry name" value="UCP037489_NIF3_YqfO"/>
    <property type="match status" value="1"/>
</dbReference>
<dbReference type="InterPro" id="IPR002678">
    <property type="entry name" value="DUF34/NIF3"/>
</dbReference>
<evidence type="ECO:0000256" key="2">
    <source>
        <dbReference type="ARBA" id="ARBA00022112"/>
    </source>
</evidence>